<keyword evidence="1" id="KW-1277">Toxin-antitoxin system</keyword>
<dbReference type="EMBL" id="JAZDRO010000004">
    <property type="protein sequence ID" value="MEE2567178.1"/>
    <property type="molecule type" value="Genomic_DNA"/>
</dbReference>
<comment type="caution">
    <text evidence="2">The sequence shown here is derived from an EMBL/GenBank/DDBJ whole genome shotgun (WGS) entry which is preliminary data.</text>
</comment>
<protein>
    <submittedName>
        <fullName evidence="2">Type II toxin-antitoxin system RelE/ParE family toxin</fullName>
    </submittedName>
</protein>
<proteinExistence type="predicted"/>
<evidence type="ECO:0000256" key="1">
    <source>
        <dbReference type="ARBA" id="ARBA00022649"/>
    </source>
</evidence>
<dbReference type="Proteomes" id="UP001310692">
    <property type="component" value="Unassembled WGS sequence"/>
</dbReference>
<evidence type="ECO:0000313" key="3">
    <source>
        <dbReference type="Proteomes" id="UP001310692"/>
    </source>
</evidence>
<organism evidence="2 3">
    <name type="scientific">Hyphobacterium marinum</name>
    <dbReference type="NCBI Taxonomy" id="3116574"/>
    <lineage>
        <taxon>Bacteria</taxon>
        <taxon>Pseudomonadati</taxon>
        <taxon>Pseudomonadota</taxon>
        <taxon>Alphaproteobacteria</taxon>
        <taxon>Maricaulales</taxon>
        <taxon>Maricaulaceae</taxon>
        <taxon>Hyphobacterium</taxon>
    </lineage>
</organism>
<evidence type="ECO:0000313" key="2">
    <source>
        <dbReference type="EMBL" id="MEE2567178.1"/>
    </source>
</evidence>
<dbReference type="Gene3D" id="3.30.2310.20">
    <property type="entry name" value="RelE-like"/>
    <property type="match status" value="1"/>
</dbReference>
<dbReference type="Pfam" id="PF05016">
    <property type="entry name" value="ParE_toxin"/>
    <property type="match status" value="1"/>
</dbReference>
<dbReference type="InterPro" id="IPR035093">
    <property type="entry name" value="RelE/ParE_toxin_dom_sf"/>
</dbReference>
<keyword evidence="3" id="KW-1185">Reference proteome</keyword>
<name>A0ABU7M066_9PROT</name>
<accession>A0ABU7M066</accession>
<gene>
    <name evidence="2" type="ORF">V0U35_10870</name>
</gene>
<reference evidence="2 3" key="1">
    <citation type="submission" date="2024-01" db="EMBL/GenBank/DDBJ databases">
        <title>Hyphobacterium bacterium isolated from marine sediment.</title>
        <authorList>
            <person name="Zhao S."/>
        </authorList>
    </citation>
    <scope>NUCLEOTIDE SEQUENCE [LARGE SCALE GENOMIC DNA]</scope>
    <source>
        <strain evidence="2 3">Y60-23</strain>
    </source>
</reference>
<dbReference type="RefSeq" id="WP_330196738.1">
    <property type="nucleotide sequence ID" value="NZ_JAZDRO010000004.1"/>
</dbReference>
<sequence length="99" mass="11315">MPKVDYSQRARTAIKDIGLYTIQTWGAAQADAYVSDLLNRIEAAMQWPQAAPKAMFEGRPVRNLIVRHHVAYYTIEPDRILIRAIIHENRMPGTLRDPA</sequence>
<dbReference type="InterPro" id="IPR007712">
    <property type="entry name" value="RelE/ParE_toxin"/>
</dbReference>